<sequence>MSHELQPIVPDLVDNIGWRPNRIRSPIKESAFPKLFHRRMFFRTFTVSALVLVAAATDCPVCPPTDLVGDALVAQSGGTRGTPRFCGYSSDATGASGPSVDCFFSISGSGFSTDSRCPTSTTIGDAC</sequence>
<gene>
    <name evidence="1" type="ORF">B0H15DRAFT_943880</name>
</gene>
<comment type="caution">
    <text evidence="1">The sequence shown here is derived from an EMBL/GenBank/DDBJ whole genome shotgun (WGS) entry which is preliminary data.</text>
</comment>
<name>A0AAD6XTD0_9AGAR</name>
<accession>A0AAD6XTD0</accession>
<protein>
    <submittedName>
        <fullName evidence="1">Uncharacterized protein</fullName>
    </submittedName>
</protein>
<organism evidence="1 2">
    <name type="scientific">Mycena belliarum</name>
    <dbReference type="NCBI Taxonomy" id="1033014"/>
    <lineage>
        <taxon>Eukaryota</taxon>
        <taxon>Fungi</taxon>
        <taxon>Dikarya</taxon>
        <taxon>Basidiomycota</taxon>
        <taxon>Agaricomycotina</taxon>
        <taxon>Agaricomycetes</taxon>
        <taxon>Agaricomycetidae</taxon>
        <taxon>Agaricales</taxon>
        <taxon>Marasmiineae</taxon>
        <taxon>Mycenaceae</taxon>
        <taxon>Mycena</taxon>
    </lineage>
</organism>
<dbReference type="Proteomes" id="UP001222325">
    <property type="component" value="Unassembled WGS sequence"/>
</dbReference>
<reference evidence="1" key="1">
    <citation type="submission" date="2023-03" db="EMBL/GenBank/DDBJ databases">
        <title>Massive genome expansion in bonnet fungi (Mycena s.s.) driven by repeated elements and novel gene families across ecological guilds.</title>
        <authorList>
            <consortium name="Lawrence Berkeley National Laboratory"/>
            <person name="Harder C.B."/>
            <person name="Miyauchi S."/>
            <person name="Viragh M."/>
            <person name="Kuo A."/>
            <person name="Thoen E."/>
            <person name="Andreopoulos B."/>
            <person name="Lu D."/>
            <person name="Skrede I."/>
            <person name="Drula E."/>
            <person name="Henrissat B."/>
            <person name="Morin E."/>
            <person name="Kohler A."/>
            <person name="Barry K."/>
            <person name="LaButti K."/>
            <person name="Morin E."/>
            <person name="Salamov A."/>
            <person name="Lipzen A."/>
            <person name="Mereny Z."/>
            <person name="Hegedus B."/>
            <person name="Baldrian P."/>
            <person name="Stursova M."/>
            <person name="Weitz H."/>
            <person name="Taylor A."/>
            <person name="Grigoriev I.V."/>
            <person name="Nagy L.G."/>
            <person name="Martin F."/>
            <person name="Kauserud H."/>
        </authorList>
    </citation>
    <scope>NUCLEOTIDE SEQUENCE</scope>
    <source>
        <strain evidence="1">CBHHK173m</strain>
    </source>
</reference>
<dbReference type="EMBL" id="JARJCN010000004">
    <property type="protein sequence ID" value="KAJ7101560.1"/>
    <property type="molecule type" value="Genomic_DNA"/>
</dbReference>
<proteinExistence type="predicted"/>
<evidence type="ECO:0000313" key="1">
    <source>
        <dbReference type="EMBL" id="KAJ7101560.1"/>
    </source>
</evidence>
<evidence type="ECO:0000313" key="2">
    <source>
        <dbReference type="Proteomes" id="UP001222325"/>
    </source>
</evidence>
<keyword evidence="2" id="KW-1185">Reference proteome</keyword>
<dbReference type="AlphaFoldDB" id="A0AAD6XTD0"/>